<dbReference type="InterPro" id="IPR038765">
    <property type="entry name" value="Papain-like_cys_pep_sf"/>
</dbReference>
<proteinExistence type="inferred from homology"/>
<dbReference type="PROSITE" id="PS51935">
    <property type="entry name" value="NLPC_P60"/>
    <property type="match status" value="1"/>
</dbReference>
<dbReference type="PANTHER" id="PTHR47053:SF1">
    <property type="entry name" value="MUREIN DD-ENDOPEPTIDASE MEPH-RELATED"/>
    <property type="match status" value="1"/>
</dbReference>
<dbReference type="GO" id="GO:0008234">
    <property type="term" value="F:cysteine-type peptidase activity"/>
    <property type="evidence" value="ECO:0007669"/>
    <property type="project" value="UniProtKB-KW"/>
</dbReference>
<keyword evidence="5" id="KW-0472">Membrane</keyword>
<evidence type="ECO:0000256" key="3">
    <source>
        <dbReference type="ARBA" id="ARBA00022801"/>
    </source>
</evidence>
<name>A0A644U872_9ZZZZ</name>
<dbReference type="PANTHER" id="PTHR47053">
    <property type="entry name" value="MUREIN DD-ENDOPEPTIDASE MEPH-RELATED"/>
    <property type="match status" value="1"/>
</dbReference>
<keyword evidence="5" id="KW-1133">Transmembrane helix</keyword>
<comment type="similarity">
    <text evidence="1">Belongs to the peptidase C40 family.</text>
</comment>
<dbReference type="Gene3D" id="3.90.1720.10">
    <property type="entry name" value="endopeptidase domain like (from Nostoc punctiforme)"/>
    <property type="match status" value="1"/>
</dbReference>
<evidence type="ECO:0000313" key="7">
    <source>
        <dbReference type="EMBL" id="MPL75129.1"/>
    </source>
</evidence>
<dbReference type="SUPFAM" id="SSF54001">
    <property type="entry name" value="Cysteine proteinases"/>
    <property type="match status" value="1"/>
</dbReference>
<keyword evidence="2" id="KW-0645">Protease</keyword>
<feature type="domain" description="NlpC/P60" evidence="6">
    <location>
        <begin position="123"/>
        <end position="245"/>
    </location>
</feature>
<evidence type="ECO:0000259" key="6">
    <source>
        <dbReference type="PROSITE" id="PS51935"/>
    </source>
</evidence>
<reference evidence="7" key="1">
    <citation type="submission" date="2019-08" db="EMBL/GenBank/DDBJ databases">
        <authorList>
            <person name="Kucharzyk K."/>
            <person name="Murdoch R.W."/>
            <person name="Higgins S."/>
            <person name="Loffler F."/>
        </authorList>
    </citation>
    <scope>NUCLEOTIDE SEQUENCE</scope>
</reference>
<protein>
    <recommendedName>
        <fullName evidence="6">NlpC/P60 domain-containing protein</fullName>
    </recommendedName>
</protein>
<accession>A0A644U872</accession>
<dbReference type="GO" id="GO:0006508">
    <property type="term" value="P:proteolysis"/>
    <property type="evidence" value="ECO:0007669"/>
    <property type="project" value="UniProtKB-KW"/>
</dbReference>
<evidence type="ECO:0000256" key="5">
    <source>
        <dbReference type="SAM" id="Phobius"/>
    </source>
</evidence>
<dbReference type="Pfam" id="PF00877">
    <property type="entry name" value="NLPC_P60"/>
    <property type="match status" value="1"/>
</dbReference>
<feature type="transmembrane region" description="Helical" evidence="5">
    <location>
        <begin position="39"/>
        <end position="59"/>
    </location>
</feature>
<dbReference type="EMBL" id="VSSQ01000085">
    <property type="protein sequence ID" value="MPL75129.1"/>
    <property type="molecule type" value="Genomic_DNA"/>
</dbReference>
<gene>
    <name evidence="7" type="ORF">SDC9_20950</name>
</gene>
<feature type="transmembrane region" description="Helical" evidence="5">
    <location>
        <begin position="6"/>
        <end position="27"/>
    </location>
</feature>
<keyword evidence="5" id="KW-0812">Transmembrane</keyword>
<keyword evidence="3" id="KW-0378">Hydrolase</keyword>
<dbReference type="InterPro" id="IPR000064">
    <property type="entry name" value="NLP_P60_dom"/>
</dbReference>
<evidence type="ECO:0000256" key="4">
    <source>
        <dbReference type="ARBA" id="ARBA00022807"/>
    </source>
</evidence>
<organism evidence="7">
    <name type="scientific">bioreactor metagenome</name>
    <dbReference type="NCBI Taxonomy" id="1076179"/>
    <lineage>
        <taxon>unclassified sequences</taxon>
        <taxon>metagenomes</taxon>
        <taxon>ecological metagenomes</taxon>
    </lineage>
</organism>
<dbReference type="AlphaFoldDB" id="A0A644U872"/>
<keyword evidence="4" id="KW-0788">Thiol protease</keyword>
<sequence length="246" mass="26434">MLVLNNVYIIIIFCYNDTLSLAAEGFTRTGGMCMRKYKYPIVIALLMAFVFTIILPVALANAAPASSLVSTVDSNDSSSGSGNNILNVLMGLLLGKLFGNMTDTDSSAAPNSSKVLSADSKTTTSGQALITTGQKYMGVPYVWGGETPSGFDCSGFTQYVMKQNGIQIPRTAAEQYATGKSVEKAKLQVGDLVFFTTYKPGASHVGFYMGDGKFLHASSAAKQVAINSLDEQYYIDHYIGARTYHR</sequence>
<evidence type="ECO:0000256" key="2">
    <source>
        <dbReference type="ARBA" id="ARBA00022670"/>
    </source>
</evidence>
<evidence type="ECO:0000256" key="1">
    <source>
        <dbReference type="ARBA" id="ARBA00007074"/>
    </source>
</evidence>
<comment type="caution">
    <text evidence="7">The sequence shown here is derived from an EMBL/GenBank/DDBJ whole genome shotgun (WGS) entry which is preliminary data.</text>
</comment>
<dbReference type="InterPro" id="IPR051202">
    <property type="entry name" value="Peptidase_C40"/>
</dbReference>